<dbReference type="AlphaFoldDB" id="A0AAW6CVC7"/>
<accession>A0AAW6CVC7</accession>
<reference evidence="1" key="1">
    <citation type="submission" date="2023-01" db="EMBL/GenBank/DDBJ databases">
        <title>Human gut microbiome strain richness.</title>
        <authorList>
            <person name="Chen-Liaw A."/>
        </authorList>
    </citation>
    <scope>NUCLEOTIDE SEQUENCE</scope>
    <source>
        <strain evidence="1">1001283st1_G1_1001283B150217_161031</strain>
    </source>
</reference>
<evidence type="ECO:0000313" key="1">
    <source>
        <dbReference type="EMBL" id="MDB8002640.1"/>
    </source>
</evidence>
<dbReference type="EMBL" id="JAQLXW010000001">
    <property type="protein sequence ID" value="MDB8002640.1"/>
    <property type="molecule type" value="Genomic_DNA"/>
</dbReference>
<evidence type="ECO:0008006" key="3">
    <source>
        <dbReference type="Google" id="ProtNLM"/>
    </source>
</evidence>
<proteinExistence type="predicted"/>
<organism evidence="1 2">
    <name type="scientific">[Eubacterium] siraeum</name>
    <dbReference type="NCBI Taxonomy" id="39492"/>
    <lineage>
        <taxon>Bacteria</taxon>
        <taxon>Bacillati</taxon>
        <taxon>Bacillota</taxon>
        <taxon>Clostridia</taxon>
        <taxon>Eubacteriales</taxon>
        <taxon>Oscillospiraceae</taxon>
        <taxon>Oscillospiraceae incertae sedis</taxon>
    </lineage>
</organism>
<name>A0AAW6CVC7_9FIRM</name>
<dbReference type="Proteomes" id="UP001210809">
    <property type="component" value="Unassembled WGS sequence"/>
</dbReference>
<gene>
    <name evidence="1" type="ORF">PNE09_01015</name>
</gene>
<protein>
    <recommendedName>
        <fullName evidence="3">C2H2-type domain-containing protein</fullName>
    </recommendedName>
</protein>
<evidence type="ECO:0000313" key="2">
    <source>
        <dbReference type="Proteomes" id="UP001210809"/>
    </source>
</evidence>
<comment type="caution">
    <text evidence="1">The sequence shown here is derived from an EMBL/GenBank/DDBJ whole genome shotgun (WGS) entry which is preliminary data.</text>
</comment>
<sequence length="140" mass="16084">MLDTQKCRFCRNAEVRHGIIGTSYLCAVHNSAKVKKNFCCEKFVQDDDMVLEYALFKARDPHKKYECGNCVYREGILEGHVLYHKCRYLNITFCKEFSPHTAVCLYHESGGKEATMNLMCDLVKQAHSYDNGNTDGNNDK</sequence>